<dbReference type="InterPro" id="IPR035992">
    <property type="entry name" value="Ricin_B-like_lectins"/>
</dbReference>
<protein>
    <submittedName>
        <fullName evidence="2">RICIN domain-containing protein</fullName>
    </submittedName>
</protein>
<dbReference type="Gene3D" id="2.80.10.50">
    <property type="match status" value="1"/>
</dbReference>
<dbReference type="Proteomes" id="UP000823927">
    <property type="component" value="Unassembled WGS sequence"/>
</dbReference>
<evidence type="ECO:0000256" key="1">
    <source>
        <dbReference type="SAM" id="SignalP"/>
    </source>
</evidence>
<reference evidence="2" key="1">
    <citation type="submission" date="2020-10" db="EMBL/GenBank/DDBJ databases">
        <authorList>
            <person name="Gilroy R."/>
        </authorList>
    </citation>
    <scope>NUCLEOTIDE SEQUENCE</scope>
    <source>
        <strain evidence="2">CHK178-757</strain>
    </source>
</reference>
<evidence type="ECO:0000313" key="2">
    <source>
        <dbReference type="EMBL" id="HIS46977.1"/>
    </source>
</evidence>
<sequence length="170" mass="18664">MKKMKRMLKGIISLAIVLSICVLPVNAAEGPYTVRNTNWGSGDGMILNCYTSGAVVSGTQVSTWTNTGNVSQRWYIFRESTGKSSLRPAANTTLALNANRSAIGTTANVLTAATNNPQDYQFASRLHVGSFKLSLYARYAHTNTVYLTSHGAKTMCTWQYYNANTDWQAY</sequence>
<dbReference type="SUPFAM" id="SSF50370">
    <property type="entry name" value="Ricin B-like lectins"/>
    <property type="match status" value="1"/>
</dbReference>
<feature type="chain" id="PRO_5039093700" evidence="1">
    <location>
        <begin position="28"/>
        <end position="170"/>
    </location>
</feature>
<keyword evidence="1" id="KW-0732">Signal</keyword>
<dbReference type="EMBL" id="DVIT01000022">
    <property type="protein sequence ID" value="HIS46977.1"/>
    <property type="molecule type" value="Genomic_DNA"/>
</dbReference>
<accession>A0A9D1JQB2</accession>
<organism evidence="2 3">
    <name type="scientific">Candidatus Scybalocola faecigallinarum</name>
    <dbReference type="NCBI Taxonomy" id="2840941"/>
    <lineage>
        <taxon>Bacteria</taxon>
        <taxon>Bacillati</taxon>
        <taxon>Bacillota</taxon>
        <taxon>Clostridia</taxon>
        <taxon>Lachnospirales</taxon>
        <taxon>Lachnospiraceae</taxon>
        <taxon>Lachnospiraceae incertae sedis</taxon>
        <taxon>Candidatus Scybalocola (ex Gilroy et al. 2021)</taxon>
    </lineage>
</organism>
<proteinExistence type="predicted"/>
<evidence type="ECO:0000313" key="3">
    <source>
        <dbReference type="Proteomes" id="UP000823927"/>
    </source>
</evidence>
<gene>
    <name evidence="2" type="ORF">IAB46_05360</name>
</gene>
<reference evidence="2" key="2">
    <citation type="journal article" date="2021" name="PeerJ">
        <title>Extensive microbial diversity within the chicken gut microbiome revealed by metagenomics and culture.</title>
        <authorList>
            <person name="Gilroy R."/>
            <person name="Ravi A."/>
            <person name="Getino M."/>
            <person name="Pursley I."/>
            <person name="Horton D.L."/>
            <person name="Alikhan N.F."/>
            <person name="Baker D."/>
            <person name="Gharbi K."/>
            <person name="Hall N."/>
            <person name="Watson M."/>
            <person name="Adriaenssens E.M."/>
            <person name="Foster-Nyarko E."/>
            <person name="Jarju S."/>
            <person name="Secka A."/>
            <person name="Antonio M."/>
            <person name="Oren A."/>
            <person name="Chaudhuri R.R."/>
            <person name="La Ragione R."/>
            <person name="Hildebrand F."/>
            <person name="Pallen M.J."/>
        </authorList>
    </citation>
    <scope>NUCLEOTIDE SEQUENCE</scope>
    <source>
        <strain evidence="2">CHK178-757</strain>
    </source>
</reference>
<feature type="signal peptide" evidence="1">
    <location>
        <begin position="1"/>
        <end position="27"/>
    </location>
</feature>
<dbReference type="AlphaFoldDB" id="A0A9D1JQB2"/>
<comment type="caution">
    <text evidence="2">The sequence shown here is derived from an EMBL/GenBank/DDBJ whole genome shotgun (WGS) entry which is preliminary data.</text>
</comment>
<name>A0A9D1JQB2_9FIRM</name>